<dbReference type="PROSITE" id="PS51755">
    <property type="entry name" value="OMPR_PHOB"/>
    <property type="match status" value="1"/>
</dbReference>
<protein>
    <recommendedName>
        <fullName evidence="1">Stage 0 sporulation protein A homolog</fullName>
    </recommendedName>
</protein>
<dbReference type="GO" id="GO:0000976">
    <property type="term" value="F:transcription cis-regulatory region binding"/>
    <property type="evidence" value="ECO:0007669"/>
    <property type="project" value="TreeGrafter"/>
</dbReference>
<organism evidence="12 13">
    <name type="scientific">Anaerotruncus colihominis</name>
    <dbReference type="NCBI Taxonomy" id="169435"/>
    <lineage>
        <taxon>Bacteria</taxon>
        <taxon>Bacillati</taxon>
        <taxon>Bacillota</taxon>
        <taxon>Clostridia</taxon>
        <taxon>Eubacteriales</taxon>
        <taxon>Oscillospiraceae</taxon>
        <taxon>Anaerotruncus</taxon>
    </lineage>
</organism>
<keyword evidence="6" id="KW-0804">Transcription</keyword>
<dbReference type="SMART" id="SM00862">
    <property type="entry name" value="Trans_reg_C"/>
    <property type="match status" value="1"/>
</dbReference>
<dbReference type="AlphaFoldDB" id="A0A845QFR2"/>
<evidence type="ECO:0000256" key="8">
    <source>
        <dbReference type="PROSITE-ProRule" id="PRU00169"/>
    </source>
</evidence>
<keyword evidence="3" id="KW-0902">Two-component regulatory system</keyword>
<sequence length="222" mass="25469">MKRIAIVEDDRLFNEALYQTLKKADYAVDRAHSYGEGTALIDKQPDLFIVDVNLPAGDGFTLCRRIRESGQTPVMFLTARDDESDMIRAFDLGADDYLVKPFPMAVLLKHVEAILRRSSGQNQRFSYLELAMDFDRKSVTYRGEAINLTAKEYKVLELLVKNRGRVVTREMMLEQVWDADGAFVEENTVNVTLSRLRKKIEPNLEEPIFIRNVFGMGYTFGK</sequence>
<evidence type="ECO:0000313" key="12">
    <source>
        <dbReference type="EMBL" id="NBH60812.1"/>
    </source>
</evidence>
<dbReference type="InterPro" id="IPR039420">
    <property type="entry name" value="WalR-like"/>
</dbReference>
<evidence type="ECO:0000256" key="4">
    <source>
        <dbReference type="ARBA" id="ARBA00023015"/>
    </source>
</evidence>
<evidence type="ECO:0000256" key="9">
    <source>
        <dbReference type="PROSITE-ProRule" id="PRU01091"/>
    </source>
</evidence>
<reference evidence="12 13" key="1">
    <citation type="submission" date="2018-08" db="EMBL/GenBank/DDBJ databases">
        <title>Murine metabolic-syndrome-specific gut microbial biobank.</title>
        <authorList>
            <person name="Liu C."/>
        </authorList>
    </citation>
    <scope>NUCLEOTIDE SEQUENCE [LARGE SCALE GENOMIC DNA]</scope>
    <source>
        <strain evidence="12 13">28</strain>
    </source>
</reference>
<comment type="function">
    <text evidence="7">May play the central regulatory role in sporulation. It may be an element of the effector pathway responsible for the activation of sporulation genes in response to nutritional stress. Spo0A may act in concert with spo0H (a sigma factor) to control the expression of some genes that are critical to the sporulation process.</text>
</comment>
<proteinExistence type="predicted"/>
<dbReference type="Pfam" id="PF00486">
    <property type="entry name" value="Trans_reg_C"/>
    <property type="match status" value="1"/>
</dbReference>
<dbReference type="Gene3D" id="3.40.50.2300">
    <property type="match status" value="1"/>
</dbReference>
<dbReference type="SUPFAM" id="SSF46894">
    <property type="entry name" value="C-terminal effector domain of the bipartite response regulators"/>
    <property type="match status" value="1"/>
</dbReference>
<dbReference type="SMART" id="SM00448">
    <property type="entry name" value="REC"/>
    <property type="match status" value="1"/>
</dbReference>
<evidence type="ECO:0000256" key="2">
    <source>
        <dbReference type="ARBA" id="ARBA00022553"/>
    </source>
</evidence>
<evidence type="ECO:0000259" key="10">
    <source>
        <dbReference type="PROSITE" id="PS50110"/>
    </source>
</evidence>
<dbReference type="CDD" id="cd00383">
    <property type="entry name" value="trans_reg_C"/>
    <property type="match status" value="1"/>
</dbReference>
<evidence type="ECO:0000256" key="3">
    <source>
        <dbReference type="ARBA" id="ARBA00023012"/>
    </source>
</evidence>
<keyword evidence="5 9" id="KW-0238">DNA-binding</keyword>
<dbReference type="InterPro" id="IPR016032">
    <property type="entry name" value="Sig_transdc_resp-reg_C-effctor"/>
</dbReference>
<evidence type="ECO:0000256" key="6">
    <source>
        <dbReference type="ARBA" id="ARBA00023163"/>
    </source>
</evidence>
<keyword evidence="13" id="KW-1185">Reference proteome</keyword>
<keyword evidence="2 8" id="KW-0597">Phosphoprotein</keyword>
<evidence type="ECO:0000256" key="5">
    <source>
        <dbReference type="ARBA" id="ARBA00023125"/>
    </source>
</evidence>
<dbReference type="GO" id="GO:0000156">
    <property type="term" value="F:phosphorelay response regulator activity"/>
    <property type="evidence" value="ECO:0007669"/>
    <property type="project" value="TreeGrafter"/>
</dbReference>
<dbReference type="PANTHER" id="PTHR48111:SF1">
    <property type="entry name" value="TWO-COMPONENT RESPONSE REGULATOR ORR33"/>
    <property type="match status" value="1"/>
</dbReference>
<dbReference type="GO" id="GO:0032993">
    <property type="term" value="C:protein-DNA complex"/>
    <property type="evidence" value="ECO:0007669"/>
    <property type="project" value="TreeGrafter"/>
</dbReference>
<gene>
    <name evidence="12" type="ORF">D0435_03950</name>
</gene>
<evidence type="ECO:0000313" key="13">
    <source>
        <dbReference type="Proteomes" id="UP000446866"/>
    </source>
</evidence>
<evidence type="ECO:0000259" key="11">
    <source>
        <dbReference type="PROSITE" id="PS51755"/>
    </source>
</evidence>
<dbReference type="PROSITE" id="PS50110">
    <property type="entry name" value="RESPONSE_REGULATORY"/>
    <property type="match status" value="1"/>
</dbReference>
<dbReference type="SUPFAM" id="SSF52172">
    <property type="entry name" value="CheY-like"/>
    <property type="match status" value="1"/>
</dbReference>
<dbReference type="Gene3D" id="1.10.10.10">
    <property type="entry name" value="Winged helix-like DNA-binding domain superfamily/Winged helix DNA-binding domain"/>
    <property type="match status" value="1"/>
</dbReference>
<keyword evidence="4" id="KW-0805">Transcription regulation</keyword>
<dbReference type="InterPro" id="IPR011006">
    <property type="entry name" value="CheY-like_superfamily"/>
</dbReference>
<dbReference type="RefSeq" id="WP_160201105.1">
    <property type="nucleotide sequence ID" value="NZ_QXWK01000005.1"/>
</dbReference>
<feature type="DNA-binding region" description="OmpR/PhoB-type" evidence="9">
    <location>
        <begin position="122"/>
        <end position="222"/>
    </location>
</feature>
<feature type="modified residue" description="4-aspartylphosphate" evidence="8">
    <location>
        <position position="51"/>
    </location>
</feature>
<evidence type="ECO:0000256" key="7">
    <source>
        <dbReference type="ARBA" id="ARBA00024867"/>
    </source>
</evidence>
<dbReference type="InterPro" id="IPR036388">
    <property type="entry name" value="WH-like_DNA-bd_sf"/>
</dbReference>
<dbReference type="CDD" id="cd17574">
    <property type="entry name" value="REC_OmpR"/>
    <property type="match status" value="1"/>
</dbReference>
<comment type="caution">
    <text evidence="12">The sequence shown here is derived from an EMBL/GenBank/DDBJ whole genome shotgun (WGS) entry which is preliminary data.</text>
</comment>
<dbReference type="EMBL" id="QXWK01000005">
    <property type="protein sequence ID" value="NBH60812.1"/>
    <property type="molecule type" value="Genomic_DNA"/>
</dbReference>
<feature type="domain" description="OmpR/PhoB-type" evidence="11">
    <location>
        <begin position="122"/>
        <end position="222"/>
    </location>
</feature>
<accession>A0A845QFR2</accession>
<dbReference type="GO" id="GO:0005829">
    <property type="term" value="C:cytosol"/>
    <property type="evidence" value="ECO:0007669"/>
    <property type="project" value="TreeGrafter"/>
</dbReference>
<dbReference type="Proteomes" id="UP000446866">
    <property type="component" value="Unassembled WGS sequence"/>
</dbReference>
<dbReference type="InterPro" id="IPR001789">
    <property type="entry name" value="Sig_transdc_resp-reg_receiver"/>
</dbReference>
<dbReference type="InterPro" id="IPR001867">
    <property type="entry name" value="OmpR/PhoB-type_DNA-bd"/>
</dbReference>
<name>A0A845QFR2_9FIRM</name>
<dbReference type="Pfam" id="PF00072">
    <property type="entry name" value="Response_reg"/>
    <property type="match status" value="1"/>
</dbReference>
<dbReference type="Gene3D" id="6.10.250.690">
    <property type="match status" value="1"/>
</dbReference>
<dbReference type="PANTHER" id="PTHR48111">
    <property type="entry name" value="REGULATOR OF RPOS"/>
    <property type="match status" value="1"/>
</dbReference>
<feature type="domain" description="Response regulatory" evidence="10">
    <location>
        <begin position="3"/>
        <end position="115"/>
    </location>
</feature>
<dbReference type="GO" id="GO:0006355">
    <property type="term" value="P:regulation of DNA-templated transcription"/>
    <property type="evidence" value="ECO:0007669"/>
    <property type="project" value="InterPro"/>
</dbReference>
<evidence type="ECO:0000256" key="1">
    <source>
        <dbReference type="ARBA" id="ARBA00018672"/>
    </source>
</evidence>